<evidence type="ECO:0000256" key="1">
    <source>
        <dbReference type="SAM" id="MobiDB-lite"/>
    </source>
</evidence>
<evidence type="ECO:0000313" key="2">
    <source>
        <dbReference type="EMBL" id="KAK0643364.1"/>
    </source>
</evidence>
<sequence length="209" mass="22983">MRPPVVSMSQQGDRSIKTVDESPSVQFLPVSNLKAFHYARETIWNGGEVNKRPLSGSLGEPKITTNADLHFAVSGPKSQPRRLSTRQQNLQKKSQHDPPGSKTTKQRSGARYHLQKKYTTLFSLPSSSKTPDRTTSKSILKVCSLPSTTSSARPSAMQFQLTAATVLVGCVSALGTEWEGTPNTSQRGLMEHLVQAVGPERPLHRRAHR</sequence>
<dbReference type="EMBL" id="JAULSV010000005">
    <property type="protein sequence ID" value="KAK0643364.1"/>
    <property type="molecule type" value="Genomic_DNA"/>
</dbReference>
<feature type="region of interest" description="Disordered" evidence="1">
    <location>
        <begin position="1"/>
        <end position="20"/>
    </location>
</feature>
<evidence type="ECO:0000313" key="3">
    <source>
        <dbReference type="Proteomes" id="UP001174936"/>
    </source>
</evidence>
<comment type="caution">
    <text evidence="2">The sequence shown here is derived from an EMBL/GenBank/DDBJ whole genome shotgun (WGS) entry which is preliminary data.</text>
</comment>
<dbReference type="Proteomes" id="UP001174936">
    <property type="component" value="Unassembled WGS sequence"/>
</dbReference>
<dbReference type="AlphaFoldDB" id="A0AA39XZV2"/>
<proteinExistence type="predicted"/>
<feature type="region of interest" description="Disordered" evidence="1">
    <location>
        <begin position="72"/>
        <end position="112"/>
    </location>
</feature>
<protein>
    <submittedName>
        <fullName evidence="2">Uncharacterized protein</fullName>
    </submittedName>
</protein>
<reference evidence="2" key="1">
    <citation type="submission" date="2023-06" db="EMBL/GenBank/DDBJ databases">
        <title>Genome-scale phylogeny and comparative genomics of the fungal order Sordariales.</title>
        <authorList>
            <consortium name="Lawrence Berkeley National Laboratory"/>
            <person name="Hensen N."/>
            <person name="Bonometti L."/>
            <person name="Westerberg I."/>
            <person name="Brannstrom I.O."/>
            <person name="Guillou S."/>
            <person name="Cros-Aarteil S."/>
            <person name="Calhoun S."/>
            <person name="Haridas S."/>
            <person name="Kuo A."/>
            <person name="Mondo S."/>
            <person name="Pangilinan J."/>
            <person name="Riley R."/>
            <person name="Labutti K."/>
            <person name="Andreopoulos B."/>
            <person name="Lipzen A."/>
            <person name="Chen C."/>
            <person name="Yanf M."/>
            <person name="Daum C."/>
            <person name="Ng V."/>
            <person name="Clum A."/>
            <person name="Steindorff A."/>
            <person name="Ohm R."/>
            <person name="Martin F."/>
            <person name="Silar P."/>
            <person name="Natvig D."/>
            <person name="Lalanne C."/>
            <person name="Gautier V."/>
            <person name="Ament-Velasquez S.L."/>
            <person name="Kruys A."/>
            <person name="Hutchinson M.I."/>
            <person name="Powell A.J."/>
            <person name="Barry K."/>
            <person name="Miller A.N."/>
            <person name="Grigoriev I.V."/>
            <person name="Debuchy R."/>
            <person name="Gladieux P."/>
            <person name="Thoren M.H."/>
            <person name="Johannesson H."/>
        </authorList>
    </citation>
    <scope>NUCLEOTIDE SEQUENCE</scope>
    <source>
        <strain evidence="2">SMH2532-1</strain>
    </source>
</reference>
<gene>
    <name evidence="2" type="ORF">B0T16DRAFT_180681</name>
</gene>
<keyword evidence="3" id="KW-1185">Reference proteome</keyword>
<accession>A0AA39XZV2</accession>
<name>A0AA39XZV2_9PEZI</name>
<organism evidence="2 3">
    <name type="scientific">Cercophora newfieldiana</name>
    <dbReference type="NCBI Taxonomy" id="92897"/>
    <lineage>
        <taxon>Eukaryota</taxon>
        <taxon>Fungi</taxon>
        <taxon>Dikarya</taxon>
        <taxon>Ascomycota</taxon>
        <taxon>Pezizomycotina</taxon>
        <taxon>Sordariomycetes</taxon>
        <taxon>Sordariomycetidae</taxon>
        <taxon>Sordariales</taxon>
        <taxon>Lasiosphaeriaceae</taxon>
        <taxon>Cercophora</taxon>
    </lineage>
</organism>